<reference evidence="1" key="1">
    <citation type="submission" date="2014-09" db="EMBL/GenBank/DDBJ databases">
        <title>G. arboreum L. cv. AKA8401 A2 genome assembly version 1.0.</title>
        <authorList>
            <person name="Mudge J."/>
            <person name="Ramaraj T."/>
            <person name="Lindquist I.E."/>
            <person name="Bharti A.K."/>
            <person name="Sundararajan A."/>
            <person name="Cameron C.T."/>
            <person name="Woodward J.E."/>
            <person name="May G.D."/>
            <person name="Brubaker C."/>
            <person name="Broadhvest J."/>
            <person name="Wilkins T.A."/>
        </authorList>
    </citation>
    <scope>NUCLEOTIDE SEQUENCE</scope>
</reference>
<reference evidence="3" key="2">
    <citation type="submission" date="2014-09" db="EMBL/GenBank/DDBJ databases">
        <authorList>
            <person name="Mudge J."/>
            <person name="Ramaraj T."/>
            <person name="Lindquist I.E."/>
            <person name="Bharti A.K."/>
            <person name="Sundararajan A."/>
            <person name="Cameron C.T."/>
            <person name="Woodward J.E."/>
            <person name="May G.D."/>
            <person name="Brubaker C."/>
            <person name="Broadhvest J."/>
            <person name="Wilkins T.A."/>
        </authorList>
    </citation>
    <scope>NUCLEOTIDE SEQUENCE</scope>
    <source>
        <strain evidence="3">cv. AKA8401</strain>
    </source>
</reference>
<keyword evidence="3" id="KW-1185">Reference proteome</keyword>
<dbReference type="AlphaFoldDB" id="A0A0B0MZM5"/>
<organism evidence="1 3">
    <name type="scientific">Gossypium arboreum</name>
    <name type="common">Tree cotton</name>
    <name type="synonym">Gossypium nanking</name>
    <dbReference type="NCBI Taxonomy" id="29729"/>
    <lineage>
        <taxon>Eukaryota</taxon>
        <taxon>Viridiplantae</taxon>
        <taxon>Streptophyta</taxon>
        <taxon>Embryophyta</taxon>
        <taxon>Tracheophyta</taxon>
        <taxon>Spermatophyta</taxon>
        <taxon>Magnoliopsida</taxon>
        <taxon>eudicotyledons</taxon>
        <taxon>Gunneridae</taxon>
        <taxon>Pentapetalae</taxon>
        <taxon>rosids</taxon>
        <taxon>malvids</taxon>
        <taxon>Malvales</taxon>
        <taxon>Malvaceae</taxon>
        <taxon>Malvoideae</taxon>
        <taxon>Gossypium</taxon>
    </lineage>
</organism>
<gene>
    <name evidence="2" type="ORF">F383_11183</name>
    <name evidence="1" type="ORF">F383_31454</name>
</gene>
<dbReference type="EMBL" id="KN395627">
    <property type="protein sequence ID" value="KHG11325.1"/>
    <property type="molecule type" value="Genomic_DNA"/>
</dbReference>
<sequence length="61" mass="6962">MLGYLEKLIQCQRSRHGLTCNQISMPPSQTGFYTKSNTMLMSQTSSYMETHIGSYVMTYVS</sequence>
<name>A0A0B0MZM5_GOSAR</name>
<evidence type="ECO:0000313" key="3">
    <source>
        <dbReference type="Proteomes" id="UP000032142"/>
    </source>
</evidence>
<accession>A0A0B0MZM5</accession>
<evidence type="ECO:0000313" key="1">
    <source>
        <dbReference type="EMBL" id="KHG04969.1"/>
    </source>
</evidence>
<dbReference type="EMBL" id="JRRC01421227">
    <property type="protein sequence ID" value="KHG04969.1"/>
    <property type="molecule type" value="Genomic_DNA"/>
</dbReference>
<evidence type="ECO:0000313" key="2">
    <source>
        <dbReference type="EMBL" id="KHG11325.1"/>
    </source>
</evidence>
<dbReference type="Proteomes" id="UP000032142">
    <property type="component" value="Unassembled WGS sequence"/>
</dbReference>
<proteinExistence type="predicted"/>
<protein>
    <submittedName>
        <fullName evidence="1">Uncharacterized protein</fullName>
    </submittedName>
</protein>